<dbReference type="OrthoDB" id="6376862at2759"/>
<dbReference type="PANTHER" id="PTHR23509:SF48">
    <property type="entry name" value="INTRACELLULAR PHOSPHOLIPASE A1"/>
    <property type="match status" value="1"/>
</dbReference>
<dbReference type="AlphaFoldDB" id="A0A5N5SYX5"/>
<gene>
    <name evidence="1" type="primary">Ddhd1</name>
    <name evidence="1" type="ORF">Anas_06334</name>
</gene>
<dbReference type="EMBL" id="SEYY01018638">
    <property type="protein sequence ID" value="KAB7499157.1"/>
    <property type="molecule type" value="Genomic_DNA"/>
</dbReference>
<name>A0A5N5SYX5_9CRUS</name>
<dbReference type="InterPro" id="IPR058055">
    <property type="entry name" value="PA-PLA1"/>
</dbReference>
<protein>
    <submittedName>
        <fullName evidence="1">Phospholipase DDHD1</fullName>
    </submittedName>
</protein>
<evidence type="ECO:0000313" key="1">
    <source>
        <dbReference type="EMBL" id="KAB7499157.1"/>
    </source>
</evidence>
<proteinExistence type="predicted"/>
<keyword evidence="2" id="KW-1185">Reference proteome</keyword>
<dbReference type="GO" id="GO:0005737">
    <property type="term" value="C:cytoplasm"/>
    <property type="evidence" value="ECO:0007669"/>
    <property type="project" value="TreeGrafter"/>
</dbReference>
<reference evidence="1 2" key="1">
    <citation type="journal article" date="2019" name="PLoS Biol.">
        <title>Sex chromosomes control vertical transmission of feminizing Wolbachia symbionts in an isopod.</title>
        <authorList>
            <person name="Becking T."/>
            <person name="Chebbi M.A."/>
            <person name="Giraud I."/>
            <person name="Moumen B."/>
            <person name="Laverre T."/>
            <person name="Caubet Y."/>
            <person name="Peccoud J."/>
            <person name="Gilbert C."/>
            <person name="Cordaux R."/>
        </authorList>
    </citation>
    <scope>NUCLEOTIDE SEQUENCE [LARGE SCALE GENOMIC DNA]</scope>
    <source>
        <strain evidence="1">ANa2</strain>
        <tissue evidence="1">Whole body excluding digestive tract and cuticle</tissue>
    </source>
</reference>
<comment type="caution">
    <text evidence="1">The sequence shown here is derived from an EMBL/GenBank/DDBJ whole genome shotgun (WGS) entry which is preliminary data.</text>
</comment>
<sequence length="109" mass="12568">ASSDDKPPDITHIVFVVHGIGQKMETGRIIKNCTSLRENLKWLKEKQFAGCDFGQQTIEFFPVEWRSNLTLDAGLIESITPHKIIGLRQMLNASFMDIMYYNSSQYREE</sequence>
<accession>A0A5N5SYX5</accession>
<evidence type="ECO:0000313" key="2">
    <source>
        <dbReference type="Proteomes" id="UP000326759"/>
    </source>
</evidence>
<feature type="non-terminal residue" evidence="1">
    <location>
        <position position="109"/>
    </location>
</feature>
<dbReference type="GO" id="GO:0004620">
    <property type="term" value="F:phospholipase activity"/>
    <property type="evidence" value="ECO:0007669"/>
    <property type="project" value="TreeGrafter"/>
</dbReference>
<dbReference type="Proteomes" id="UP000326759">
    <property type="component" value="Unassembled WGS sequence"/>
</dbReference>
<dbReference type="PANTHER" id="PTHR23509">
    <property type="entry name" value="PA-PL1 PHOSPHOLIPASE FAMILY"/>
    <property type="match status" value="1"/>
</dbReference>
<organism evidence="1 2">
    <name type="scientific">Armadillidium nasatum</name>
    <dbReference type="NCBI Taxonomy" id="96803"/>
    <lineage>
        <taxon>Eukaryota</taxon>
        <taxon>Metazoa</taxon>
        <taxon>Ecdysozoa</taxon>
        <taxon>Arthropoda</taxon>
        <taxon>Crustacea</taxon>
        <taxon>Multicrustacea</taxon>
        <taxon>Malacostraca</taxon>
        <taxon>Eumalacostraca</taxon>
        <taxon>Peracarida</taxon>
        <taxon>Isopoda</taxon>
        <taxon>Oniscidea</taxon>
        <taxon>Crinocheta</taxon>
        <taxon>Armadillidiidae</taxon>
        <taxon>Armadillidium</taxon>
    </lineage>
</organism>
<feature type="non-terminal residue" evidence="1">
    <location>
        <position position="1"/>
    </location>
</feature>